<feature type="compositionally biased region" description="Low complexity" evidence="1">
    <location>
        <begin position="202"/>
        <end position="218"/>
    </location>
</feature>
<dbReference type="EMBL" id="JAKCXM010000134">
    <property type="protein sequence ID" value="KAJ0401207.1"/>
    <property type="molecule type" value="Genomic_DNA"/>
</dbReference>
<evidence type="ECO:0000256" key="1">
    <source>
        <dbReference type="SAM" id="MobiDB-lite"/>
    </source>
</evidence>
<dbReference type="Proteomes" id="UP001209570">
    <property type="component" value="Unassembled WGS sequence"/>
</dbReference>
<keyword evidence="2" id="KW-0732">Signal</keyword>
<dbReference type="PROSITE" id="PS51367">
    <property type="entry name" value="THAUMATIN_2"/>
    <property type="match status" value="1"/>
</dbReference>
<organism evidence="3 4">
    <name type="scientific">Pythium insidiosum</name>
    <name type="common">Pythiosis disease agent</name>
    <dbReference type="NCBI Taxonomy" id="114742"/>
    <lineage>
        <taxon>Eukaryota</taxon>
        <taxon>Sar</taxon>
        <taxon>Stramenopiles</taxon>
        <taxon>Oomycota</taxon>
        <taxon>Peronosporomycetes</taxon>
        <taxon>Pythiales</taxon>
        <taxon>Pythiaceae</taxon>
        <taxon>Pythium</taxon>
    </lineage>
</organism>
<feature type="signal peptide" evidence="2">
    <location>
        <begin position="1"/>
        <end position="23"/>
    </location>
</feature>
<dbReference type="AlphaFoldDB" id="A0AAD5M1R2"/>
<dbReference type="SMART" id="SM00205">
    <property type="entry name" value="THN"/>
    <property type="match status" value="1"/>
</dbReference>
<dbReference type="PANTHER" id="PTHR31737">
    <property type="entry name" value="PROTEIN TOS1"/>
    <property type="match status" value="1"/>
</dbReference>
<protein>
    <recommendedName>
        <fullName evidence="5">Thaumatin-like protein</fullName>
    </recommendedName>
</protein>
<comment type="caution">
    <text evidence="3">The sequence shown here is derived from an EMBL/GenBank/DDBJ whole genome shotgun (WGS) entry which is preliminary data.</text>
</comment>
<reference evidence="3" key="1">
    <citation type="submission" date="2021-12" db="EMBL/GenBank/DDBJ databases">
        <title>Prjna785345.</title>
        <authorList>
            <person name="Rujirawat T."/>
            <person name="Krajaejun T."/>
        </authorList>
    </citation>
    <scope>NUCLEOTIDE SEQUENCE</scope>
    <source>
        <strain evidence="3">Pi057C3</strain>
    </source>
</reference>
<name>A0AAD5M1R2_PYTIN</name>
<dbReference type="InterPro" id="IPR001938">
    <property type="entry name" value="Thaumatin"/>
</dbReference>
<feature type="region of interest" description="Disordered" evidence="1">
    <location>
        <begin position="181"/>
        <end position="312"/>
    </location>
</feature>
<feature type="compositionally biased region" description="Basic residues" evidence="1">
    <location>
        <begin position="302"/>
        <end position="312"/>
    </location>
</feature>
<evidence type="ECO:0000313" key="3">
    <source>
        <dbReference type="EMBL" id="KAJ0401207.1"/>
    </source>
</evidence>
<evidence type="ECO:0000256" key="2">
    <source>
        <dbReference type="SAM" id="SignalP"/>
    </source>
</evidence>
<feature type="compositionally biased region" description="Low complexity" evidence="1">
    <location>
        <begin position="273"/>
        <end position="300"/>
    </location>
</feature>
<evidence type="ECO:0000313" key="4">
    <source>
        <dbReference type="Proteomes" id="UP001209570"/>
    </source>
</evidence>
<feature type="chain" id="PRO_5042067389" description="Thaumatin-like protein" evidence="2">
    <location>
        <begin position="24"/>
        <end position="312"/>
    </location>
</feature>
<feature type="compositionally biased region" description="Pro residues" evidence="1">
    <location>
        <begin position="237"/>
        <end position="250"/>
    </location>
</feature>
<accession>A0AAD5M1R2</accession>
<gene>
    <name evidence="3" type="ORF">P43SY_007626</name>
</gene>
<evidence type="ECO:0008006" key="5">
    <source>
        <dbReference type="Google" id="ProtNLM"/>
    </source>
</evidence>
<dbReference type="InterPro" id="IPR037176">
    <property type="entry name" value="Osmotin/thaumatin-like_sf"/>
</dbReference>
<dbReference type="SUPFAM" id="SSF49870">
    <property type="entry name" value="Osmotin, thaumatin-like protein"/>
    <property type="match status" value="1"/>
</dbReference>
<feature type="compositionally biased region" description="Low complexity" evidence="1">
    <location>
        <begin position="227"/>
        <end position="236"/>
    </location>
</feature>
<keyword evidence="4" id="KW-1185">Reference proteome</keyword>
<proteinExistence type="predicted"/>
<dbReference type="Gene3D" id="2.60.110.10">
    <property type="entry name" value="Thaumatin"/>
    <property type="match status" value="1"/>
</dbReference>
<dbReference type="PANTHER" id="PTHR31737:SF2">
    <property type="entry name" value="PROTEIN TOS1"/>
    <property type="match status" value="1"/>
</dbReference>
<sequence>MVLSLRSTLAALAVLGAASSAQAATLTFKNACPHPIELFERVGGKYGDIRSTIECGASTSKQIGKGYEGHFRHGQDDAATLAEFSTKGDMPFVWHDISIIPPRLNKGFEFCKSLDECKKNSQSKKGFNVPLQIKPTSNVNGKQCRTLTCEGDYCDDAYQFPKDDTKTHACPMDTDFVITFCPGGNSPEPAQPESKAPETKAPEPTTKAPEPATKAPEPITKAPEPTPTMSPTVVPATPAPATSPPAPAPAPATTAPAKRPTPDDESGDGKQKPVAPTPVQTQAPAPTQAPTQAPTPAATQRKPGKGKHKHCV</sequence>